<keyword evidence="2" id="KW-0067">ATP-binding</keyword>
<evidence type="ECO:0000256" key="1">
    <source>
        <dbReference type="ARBA" id="ARBA00022741"/>
    </source>
</evidence>
<dbReference type="InterPro" id="IPR052381">
    <property type="entry name" value="AAA_domain_protein"/>
</dbReference>
<name>A0A3E0WX10_9GAMM</name>
<gene>
    <name evidence="3" type="ORF">CAL65_10455</name>
</gene>
<evidence type="ECO:0000313" key="4">
    <source>
        <dbReference type="Proteomes" id="UP000256763"/>
    </source>
</evidence>
<dbReference type="GO" id="GO:0005524">
    <property type="term" value="F:ATP binding"/>
    <property type="evidence" value="ECO:0007669"/>
    <property type="project" value="UniProtKB-KW"/>
</dbReference>
<dbReference type="PANTHER" id="PTHR42960:SF1">
    <property type="entry name" value="YCF46 PROTEIN"/>
    <property type="match status" value="1"/>
</dbReference>
<dbReference type="AlphaFoldDB" id="A0A3E0WX10"/>
<keyword evidence="1" id="KW-0547">Nucleotide-binding</keyword>
<evidence type="ECO:0000313" key="3">
    <source>
        <dbReference type="EMBL" id="RFA36919.1"/>
    </source>
</evidence>
<dbReference type="OrthoDB" id="6197475at2"/>
<dbReference type="EMBL" id="NFZW01000008">
    <property type="protein sequence ID" value="RFA36919.1"/>
    <property type="molecule type" value="Genomic_DNA"/>
</dbReference>
<comment type="caution">
    <text evidence="3">The sequence shown here is derived from an EMBL/GenBank/DDBJ whole genome shotgun (WGS) entry which is preliminary data.</text>
</comment>
<reference evidence="4" key="1">
    <citation type="submission" date="2017-05" db="EMBL/GenBank/DDBJ databases">
        <authorList>
            <person name="Sharma S."/>
            <person name="Sidhu C."/>
            <person name="Pinnaka A.K."/>
        </authorList>
    </citation>
    <scope>NUCLEOTIDE SEQUENCE [LARGE SCALE GENOMIC DNA]</scope>
    <source>
        <strain evidence="4">AK93</strain>
    </source>
</reference>
<dbReference type="RefSeq" id="WP_116302884.1">
    <property type="nucleotide sequence ID" value="NZ_NFZV01000015.1"/>
</dbReference>
<dbReference type="Proteomes" id="UP000256763">
    <property type="component" value="Unassembled WGS sequence"/>
</dbReference>
<organism evidence="3 4">
    <name type="scientific">Alkalilimnicola ehrlichii</name>
    <dbReference type="NCBI Taxonomy" id="351052"/>
    <lineage>
        <taxon>Bacteria</taxon>
        <taxon>Pseudomonadati</taxon>
        <taxon>Pseudomonadota</taxon>
        <taxon>Gammaproteobacteria</taxon>
        <taxon>Chromatiales</taxon>
        <taxon>Ectothiorhodospiraceae</taxon>
        <taxon>Alkalilimnicola</taxon>
    </lineage>
</organism>
<dbReference type="PANTHER" id="PTHR42960">
    <property type="entry name" value="YCF46 PROTEIN"/>
    <property type="match status" value="1"/>
</dbReference>
<proteinExistence type="predicted"/>
<protein>
    <submittedName>
        <fullName evidence="3">Uncharacterized protein</fullName>
    </submittedName>
</protein>
<accession>A0A3E0WX10</accession>
<keyword evidence="4" id="KW-1185">Reference proteome</keyword>
<sequence>MEENKNISLDKLIDSPYRLAVLDTAEPERLLSLFKRQALTSGRAIYDWSPENGLYRLGIEHIFIPRTRAPADALAYVISSRHYGIYLLREFDIALGKPSIHRQLTQLLEKEDKIRRLVVFLGKDIEIPAVFDSYVARLRHQIRPSQRASNT</sequence>
<evidence type="ECO:0000256" key="2">
    <source>
        <dbReference type="ARBA" id="ARBA00022840"/>
    </source>
</evidence>